<sequence length="66" mass="7074">MYIAAITDQELIHGRATQEGNIVCIVNILWSSAFASIRVASGPGAPYRFAKAILGVQHFISLCAVL</sequence>
<evidence type="ECO:0000313" key="2">
    <source>
        <dbReference type="Proteomes" id="UP000001075"/>
    </source>
</evidence>
<name>G3IQ46_CRIGR</name>
<gene>
    <name evidence="1" type="ORF">I79_026136</name>
</gene>
<organism evidence="1 2">
    <name type="scientific">Cricetulus griseus</name>
    <name type="common">Chinese hamster</name>
    <name type="synonym">Cricetulus barabensis griseus</name>
    <dbReference type="NCBI Taxonomy" id="10029"/>
    <lineage>
        <taxon>Eukaryota</taxon>
        <taxon>Metazoa</taxon>
        <taxon>Chordata</taxon>
        <taxon>Craniata</taxon>
        <taxon>Vertebrata</taxon>
        <taxon>Euteleostomi</taxon>
        <taxon>Mammalia</taxon>
        <taxon>Eutheria</taxon>
        <taxon>Euarchontoglires</taxon>
        <taxon>Glires</taxon>
        <taxon>Rodentia</taxon>
        <taxon>Myomorpha</taxon>
        <taxon>Muroidea</taxon>
        <taxon>Cricetidae</taxon>
        <taxon>Cricetinae</taxon>
        <taxon>Cricetulus</taxon>
    </lineage>
</organism>
<accession>G3IQ46</accession>
<dbReference type="AlphaFoldDB" id="G3IQ46"/>
<evidence type="ECO:0000313" key="1">
    <source>
        <dbReference type="EMBL" id="EGV91230.1"/>
    </source>
</evidence>
<dbReference type="Proteomes" id="UP000001075">
    <property type="component" value="Unassembled WGS sequence"/>
</dbReference>
<dbReference type="InParanoid" id="G3IQ46"/>
<dbReference type="EMBL" id="JH025363">
    <property type="protein sequence ID" value="EGV91230.1"/>
    <property type="molecule type" value="Genomic_DNA"/>
</dbReference>
<proteinExistence type="predicted"/>
<protein>
    <submittedName>
        <fullName evidence="1">Uncharacterized protein</fullName>
    </submittedName>
</protein>
<reference evidence="2" key="1">
    <citation type="journal article" date="2011" name="Nat. Biotechnol.">
        <title>The genomic sequence of the Chinese hamster ovary (CHO)-K1 cell line.</title>
        <authorList>
            <person name="Xu X."/>
            <person name="Nagarajan H."/>
            <person name="Lewis N.E."/>
            <person name="Pan S."/>
            <person name="Cai Z."/>
            <person name="Liu X."/>
            <person name="Chen W."/>
            <person name="Xie M."/>
            <person name="Wang W."/>
            <person name="Hammond S."/>
            <person name="Andersen M.R."/>
            <person name="Neff N."/>
            <person name="Passarelli B."/>
            <person name="Koh W."/>
            <person name="Fan H.C."/>
            <person name="Wang J."/>
            <person name="Gui Y."/>
            <person name="Lee K.H."/>
            <person name="Betenbaugh M.J."/>
            <person name="Quake S.R."/>
            <person name="Famili I."/>
            <person name="Palsson B.O."/>
            <person name="Wang J."/>
        </authorList>
    </citation>
    <scope>NUCLEOTIDE SEQUENCE [LARGE SCALE GENOMIC DNA]</scope>
    <source>
        <strain evidence="2">CHO K1 cell line</strain>
    </source>
</reference>